<comment type="domain">
    <text evidence="8">The N-terminal domain determines nucleotide recognition and specific binding, while the C-terminal domain determines the specific binding to the target protein.</text>
</comment>
<comment type="similarity">
    <text evidence="8">Belongs to the MobA family.</text>
</comment>
<feature type="binding site" evidence="8">
    <location>
        <begin position="8"/>
        <end position="10"/>
    </location>
    <ligand>
        <name>GTP</name>
        <dbReference type="ChEBI" id="CHEBI:37565"/>
    </ligand>
</feature>
<reference evidence="10" key="1">
    <citation type="submission" date="2020-12" db="EMBL/GenBank/DDBJ databases">
        <title>Devosia sp. MSA67 isolated from Mo River.</title>
        <authorList>
            <person name="Ma F."/>
            <person name="Zi Z."/>
        </authorList>
    </citation>
    <scope>NUCLEOTIDE SEQUENCE</scope>
    <source>
        <strain evidence="10">MSA67</strain>
    </source>
</reference>
<evidence type="ECO:0000256" key="1">
    <source>
        <dbReference type="ARBA" id="ARBA00022490"/>
    </source>
</evidence>
<dbReference type="RefSeq" id="WP_198876710.1">
    <property type="nucleotide sequence ID" value="NZ_JAEKMH010000002.1"/>
</dbReference>
<evidence type="ECO:0000256" key="8">
    <source>
        <dbReference type="HAMAP-Rule" id="MF_00316"/>
    </source>
</evidence>
<dbReference type="EC" id="2.7.7.77" evidence="8"/>
<keyword evidence="3 8" id="KW-0479">Metal-binding</keyword>
<protein>
    <recommendedName>
        <fullName evidence="8">Molybdenum cofactor guanylyltransferase</fullName>
        <shortName evidence="8">MoCo guanylyltransferase</shortName>
        <ecNumber evidence="8">2.7.7.77</ecNumber>
    </recommendedName>
    <alternativeName>
        <fullName evidence="8">GTP:molybdopterin guanylyltransferase</fullName>
    </alternativeName>
    <alternativeName>
        <fullName evidence="8">Mo-MPT guanylyltransferase</fullName>
    </alternativeName>
    <alternativeName>
        <fullName evidence="8">Molybdopterin guanylyltransferase</fullName>
    </alternativeName>
    <alternativeName>
        <fullName evidence="8">Molybdopterin-guanine dinucleotide synthase</fullName>
        <shortName evidence="8">MGD synthase</shortName>
    </alternativeName>
</protein>
<keyword evidence="6 8" id="KW-0342">GTP-binding</keyword>
<dbReference type="HAMAP" id="MF_00316">
    <property type="entry name" value="MobA"/>
    <property type="match status" value="1"/>
</dbReference>
<dbReference type="Gene3D" id="3.90.550.10">
    <property type="entry name" value="Spore Coat Polysaccharide Biosynthesis Protein SpsA, Chain A"/>
    <property type="match status" value="1"/>
</dbReference>
<keyword evidence="5 8" id="KW-0460">Magnesium</keyword>
<keyword evidence="1 8" id="KW-0963">Cytoplasm</keyword>
<name>A0A934MKU9_9HYPH</name>
<gene>
    <name evidence="8" type="primary">mobA</name>
    <name evidence="10" type="ORF">JEQ47_12480</name>
</gene>
<evidence type="ECO:0000259" key="9">
    <source>
        <dbReference type="Pfam" id="PF12804"/>
    </source>
</evidence>
<comment type="function">
    <text evidence="8">Transfers a GMP moiety from GTP to Mo-molybdopterin (Mo-MPT) cofactor (Moco or molybdenum cofactor) to form Mo-molybdopterin guanine dinucleotide (Mo-MGD) cofactor.</text>
</comment>
<proteinExistence type="inferred from homology"/>
<comment type="subunit">
    <text evidence="8">Monomer.</text>
</comment>
<evidence type="ECO:0000256" key="4">
    <source>
        <dbReference type="ARBA" id="ARBA00022741"/>
    </source>
</evidence>
<comment type="caution">
    <text evidence="10">The sequence shown here is derived from an EMBL/GenBank/DDBJ whole genome shotgun (WGS) entry which is preliminary data.</text>
</comment>
<dbReference type="AlphaFoldDB" id="A0A934MKU9"/>
<dbReference type="PANTHER" id="PTHR19136">
    <property type="entry name" value="MOLYBDENUM COFACTOR GUANYLYLTRANSFERASE"/>
    <property type="match status" value="1"/>
</dbReference>
<comment type="catalytic activity">
    <reaction evidence="8">
        <text>Mo-molybdopterin + GTP + H(+) = Mo-molybdopterin guanine dinucleotide + diphosphate</text>
        <dbReference type="Rhea" id="RHEA:34243"/>
        <dbReference type="ChEBI" id="CHEBI:15378"/>
        <dbReference type="ChEBI" id="CHEBI:33019"/>
        <dbReference type="ChEBI" id="CHEBI:37565"/>
        <dbReference type="ChEBI" id="CHEBI:71302"/>
        <dbReference type="ChEBI" id="CHEBI:71310"/>
        <dbReference type="EC" id="2.7.7.77"/>
    </reaction>
</comment>
<keyword evidence="10" id="KW-0548">Nucleotidyltransferase</keyword>
<dbReference type="GO" id="GO:1902758">
    <property type="term" value="P:bis(molybdopterin guanine dinucleotide)molybdenum biosynthetic process"/>
    <property type="evidence" value="ECO:0007669"/>
    <property type="project" value="TreeGrafter"/>
</dbReference>
<evidence type="ECO:0000256" key="5">
    <source>
        <dbReference type="ARBA" id="ARBA00022842"/>
    </source>
</evidence>
<organism evidence="10 11">
    <name type="scientific">Devosia sediminis</name>
    <dbReference type="NCBI Taxonomy" id="2798801"/>
    <lineage>
        <taxon>Bacteria</taxon>
        <taxon>Pseudomonadati</taxon>
        <taxon>Pseudomonadota</taxon>
        <taxon>Alphaproteobacteria</taxon>
        <taxon>Hyphomicrobiales</taxon>
        <taxon>Devosiaceae</taxon>
        <taxon>Devosia</taxon>
    </lineage>
</organism>
<dbReference type="EMBL" id="JAEKMH010000002">
    <property type="protein sequence ID" value="MBJ3785538.1"/>
    <property type="molecule type" value="Genomic_DNA"/>
</dbReference>
<dbReference type="InterPro" id="IPR025877">
    <property type="entry name" value="MobA-like_NTP_Trfase"/>
</dbReference>
<dbReference type="GO" id="GO:0005737">
    <property type="term" value="C:cytoplasm"/>
    <property type="evidence" value="ECO:0007669"/>
    <property type="project" value="UniProtKB-SubCell"/>
</dbReference>
<comment type="caution">
    <text evidence="8">Lacks conserved residue(s) required for the propagation of feature annotation.</text>
</comment>
<feature type="binding site" evidence="8">
    <location>
        <position position="100"/>
    </location>
    <ligand>
        <name>Mg(2+)</name>
        <dbReference type="ChEBI" id="CHEBI:18420"/>
    </ligand>
</feature>
<feature type="binding site" evidence="8">
    <location>
        <position position="66"/>
    </location>
    <ligand>
        <name>GTP</name>
        <dbReference type="ChEBI" id="CHEBI:37565"/>
    </ligand>
</feature>
<comment type="cofactor">
    <cofactor evidence="8">
        <name>Mg(2+)</name>
        <dbReference type="ChEBI" id="CHEBI:18420"/>
    </cofactor>
</comment>
<dbReference type="InterPro" id="IPR013482">
    <property type="entry name" value="Molybde_CF_guanTrfase"/>
</dbReference>
<feature type="domain" description="MobA-like NTP transferase" evidence="9">
    <location>
        <begin position="5"/>
        <end position="164"/>
    </location>
</feature>
<keyword evidence="4 8" id="KW-0547">Nucleotide-binding</keyword>
<accession>A0A934MKU9</accession>
<feature type="binding site" evidence="8">
    <location>
        <position position="21"/>
    </location>
    <ligand>
        <name>GTP</name>
        <dbReference type="ChEBI" id="CHEBI:37565"/>
    </ligand>
</feature>
<evidence type="ECO:0000313" key="10">
    <source>
        <dbReference type="EMBL" id="MBJ3785538.1"/>
    </source>
</evidence>
<dbReference type="SUPFAM" id="SSF53448">
    <property type="entry name" value="Nucleotide-diphospho-sugar transferases"/>
    <property type="match status" value="1"/>
</dbReference>
<sequence length="203" mass="21298">MSIHALILAGGEGGRLGAVRKDALRLGGTSMLERVAGRLRDVERPLLISTGRRASAERDGESSLPDLDLPIAGPMAGLVAAADHLAGHDDTDLLLTVAVDTPFLPEDFVRRLVAALGPGEAAAQAGWGGNVYPTNAIWRLPALRDLPARAQDGSLPKSPKALLARLKATTVDWADTHAADPFANLNTLNDLLSLARRAQAEGL</sequence>
<dbReference type="GO" id="GO:0005525">
    <property type="term" value="F:GTP binding"/>
    <property type="evidence" value="ECO:0007669"/>
    <property type="project" value="UniProtKB-UniRule"/>
</dbReference>
<dbReference type="PANTHER" id="PTHR19136:SF81">
    <property type="entry name" value="MOLYBDENUM COFACTOR GUANYLYLTRANSFERASE"/>
    <property type="match status" value="1"/>
</dbReference>
<keyword evidence="7 8" id="KW-0501">Molybdenum cofactor biosynthesis</keyword>
<evidence type="ECO:0000256" key="6">
    <source>
        <dbReference type="ARBA" id="ARBA00023134"/>
    </source>
</evidence>
<evidence type="ECO:0000256" key="3">
    <source>
        <dbReference type="ARBA" id="ARBA00022723"/>
    </source>
</evidence>
<evidence type="ECO:0000256" key="7">
    <source>
        <dbReference type="ARBA" id="ARBA00023150"/>
    </source>
</evidence>
<keyword evidence="2 8" id="KW-0808">Transferase</keyword>
<dbReference type="GO" id="GO:0061603">
    <property type="term" value="F:molybdenum cofactor guanylyltransferase activity"/>
    <property type="evidence" value="ECO:0007669"/>
    <property type="project" value="UniProtKB-EC"/>
</dbReference>
<keyword evidence="11" id="KW-1185">Reference proteome</keyword>
<dbReference type="CDD" id="cd02503">
    <property type="entry name" value="MobA"/>
    <property type="match status" value="1"/>
</dbReference>
<dbReference type="InterPro" id="IPR029044">
    <property type="entry name" value="Nucleotide-diphossugar_trans"/>
</dbReference>
<dbReference type="Pfam" id="PF12804">
    <property type="entry name" value="NTP_transf_3"/>
    <property type="match status" value="1"/>
</dbReference>
<comment type="subcellular location">
    <subcellularLocation>
        <location evidence="8">Cytoplasm</location>
    </subcellularLocation>
</comment>
<evidence type="ECO:0000313" key="11">
    <source>
        <dbReference type="Proteomes" id="UP000602124"/>
    </source>
</evidence>
<dbReference type="GO" id="GO:0046872">
    <property type="term" value="F:metal ion binding"/>
    <property type="evidence" value="ECO:0007669"/>
    <property type="project" value="UniProtKB-KW"/>
</dbReference>
<feature type="binding site" evidence="8">
    <location>
        <position position="100"/>
    </location>
    <ligand>
        <name>GTP</name>
        <dbReference type="ChEBI" id="CHEBI:37565"/>
    </ligand>
</feature>
<evidence type="ECO:0000256" key="2">
    <source>
        <dbReference type="ARBA" id="ARBA00022679"/>
    </source>
</evidence>
<dbReference type="Proteomes" id="UP000602124">
    <property type="component" value="Unassembled WGS sequence"/>
</dbReference>